<dbReference type="InterPro" id="IPR002168">
    <property type="entry name" value="Lipase_GDXG_HIS_AS"/>
</dbReference>
<protein>
    <submittedName>
        <fullName evidence="4">Acetyl esterase/lipase</fullName>
    </submittedName>
</protein>
<dbReference type="SUPFAM" id="SSF53474">
    <property type="entry name" value="alpha/beta-Hydrolases"/>
    <property type="match status" value="1"/>
</dbReference>
<organism evidence="4 5">
    <name type="scientific">Neobacillus niacini</name>
    <dbReference type="NCBI Taxonomy" id="86668"/>
    <lineage>
        <taxon>Bacteria</taxon>
        <taxon>Bacillati</taxon>
        <taxon>Bacillota</taxon>
        <taxon>Bacilli</taxon>
        <taxon>Bacillales</taxon>
        <taxon>Bacillaceae</taxon>
        <taxon>Neobacillus</taxon>
    </lineage>
</organism>
<dbReference type="AlphaFoldDB" id="A0A852TEU1"/>
<dbReference type="InterPro" id="IPR013094">
    <property type="entry name" value="AB_hydrolase_3"/>
</dbReference>
<reference evidence="5" key="2">
    <citation type="submission" date="2020-08" db="EMBL/GenBank/DDBJ databases">
        <title>The Agave Microbiome: Exploring the role of microbial communities in plant adaptations to desert environments.</title>
        <authorList>
            <person name="Partida-Martinez L.P."/>
        </authorList>
    </citation>
    <scope>NUCLEOTIDE SEQUENCE [LARGE SCALE GENOMIC DNA]</scope>
    <source>
        <strain evidence="5">AT2.8</strain>
    </source>
</reference>
<dbReference type="Pfam" id="PF07859">
    <property type="entry name" value="Abhydrolase_3"/>
    <property type="match status" value="1"/>
</dbReference>
<evidence type="ECO:0000256" key="2">
    <source>
        <dbReference type="ARBA" id="ARBA00022801"/>
    </source>
</evidence>
<comment type="caution">
    <text evidence="4">The sequence shown here is derived from an EMBL/GenBank/DDBJ whole genome shotgun (WGS) entry which is preliminary data.</text>
</comment>
<dbReference type="EMBL" id="JACCBX010000006">
    <property type="protein sequence ID" value="NYE06555.1"/>
    <property type="molecule type" value="Genomic_DNA"/>
</dbReference>
<dbReference type="GO" id="GO:0016787">
    <property type="term" value="F:hydrolase activity"/>
    <property type="evidence" value="ECO:0007669"/>
    <property type="project" value="UniProtKB-KW"/>
</dbReference>
<evidence type="ECO:0000256" key="1">
    <source>
        <dbReference type="ARBA" id="ARBA00010515"/>
    </source>
</evidence>
<dbReference type="InterPro" id="IPR050300">
    <property type="entry name" value="GDXG_lipolytic_enzyme"/>
</dbReference>
<dbReference type="InterPro" id="IPR029058">
    <property type="entry name" value="AB_hydrolase_fold"/>
</dbReference>
<comment type="similarity">
    <text evidence="1">Belongs to the 'GDXG' lipolytic enzyme family.</text>
</comment>
<dbReference type="Proteomes" id="UP000548423">
    <property type="component" value="Unassembled WGS sequence"/>
</dbReference>
<keyword evidence="2" id="KW-0378">Hydrolase</keyword>
<dbReference type="Gene3D" id="3.40.50.1820">
    <property type="entry name" value="alpha/beta hydrolase"/>
    <property type="match status" value="1"/>
</dbReference>
<dbReference type="PROSITE" id="PS01173">
    <property type="entry name" value="LIPASE_GDXG_HIS"/>
    <property type="match status" value="1"/>
</dbReference>
<evidence type="ECO:0000313" key="5">
    <source>
        <dbReference type="Proteomes" id="UP000548423"/>
    </source>
</evidence>
<evidence type="ECO:0000313" key="4">
    <source>
        <dbReference type="EMBL" id="NYE06555.1"/>
    </source>
</evidence>
<name>A0A852TEU1_9BACI</name>
<sequence length="371" mass="41333">MRKYDAIDIEKLQKGTSIIENNGIPVILKPSPGEERPGYLDPMELSLMGDHWAGRSNGEEPTEMPPMEVLIPIMRENMGFPNYNLNTVEIHTKYEEITDSGNKVGLWRYYPRKSEKNPKRPALVFFHGGGWIGGSVYTVENFCKLIAELADAVVFNVDYSLAPEKPFPNGLNDNYYAVKHVYDHAEAYGIDPKKISVAGDSAGGNYAAAVSLKAKDEGTPKIAMQVLIYPAVTMADAKVEGYEWSEEFFEVSEEHKDIIKNGLLSLGRPSKAEENLFLGAYITNESDIYNPYVSPMLAKSLTELPKAILVGAEFDGLRIHTEFYAKQLQEAGVDTTCIRYKGMTHAFIDKLGHVPQAEDLCIEIANAIRKL</sequence>
<dbReference type="PANTHER" id="PTHR48081:SF8">
    <property type="entry name" value="ALPHA_BETA HYDROLASE FOLD-3 DOMAIN-CONTAINING PROTEIN-RELATED"/>
    <property type="match status" value="1"/>
</dbReference>
<evidence type="ECO:0000259" key="3">
    <source>
        <dbReference type="Pfam" id="PF07859"/>
    </source>
</evidence>
<feature type="domain" description="Alpha/beta hydrolase fold-3" evidence="3">
    <location>
        <begin position="123"/>
        <end position="348"/>
    </location>
</feature>
<proteinExistence type="inferred from homology"/>
<accession>A0A852TEU1</accession>
<reference evidence="5" key="1">
    <citation type="submission" date="2020-07" db="EMBL/GenBank/DDBJ databases">
        <authorList>
            <person name="Partida-Martinez L."/>
            <person name="Huntemann M."/>
            <person name="Clum A."/>
            <person name="Wang J."/>
            <person name="Palaniappan K."/>
            <person name="Ritter S."/>
            <person name="Chen I.-M."/>
            <person name="Stamatis D."/>
            <person name="Reddy T."/>
            <person name="O'Malley R."/>
            <person name="Daum C."/>
            <person name="Shapiro N."/>
            <person name="Ivanova N."/>
            <person name="Kyrpides N."/>
            <person name="Woyke T."/>
        </authorList>
    </citation>
    <scope>NUCLEOTIDE SEQUENCE [LARGE SCALE GENOMIC DNA]</scope>
    <source>
        <strain evidence="5">AT2.8</strain>
    </source>
</reference>
<dbReference type="PANTHER" id="PTHR48081">
    <property type="entry name" value="AB HYDROLASE SUPERFAMILY PROTEIN C4A8.06C"/>
    <property type="match status" value="1"/>
</dbReference>
<gene>
    <name evidence="4" type="ORF">F4694_003335</name>
</gene>